<protein>
    <submittedName>
        <fullName evidence="2">Uncharacterized protein</fullName>
    </submittedName>
</protein>
<gene>
    <name evidence="2" type="ORF">VNO80_20683</name>
</gene>
<evidence type="ECO:0000313" key="3">
    <source>
        <dbReference type="Proteomes" id="UP001374584"/>
    </source>
</evidence>
<name>A0AAN9M646_PHACN</name>
<keyword evidence="1" id="KW-0175">Coiled coil</keyword>
<comment type="caution">
    <text evidence="2">The sequence shown here is derived from an EMBL/GenBank/DDBJ whole genome shotgun (WGS) entry which is preliminary data.</text>
</comment>
<proteinExistence type="predicted"/>
<feature type="coiled-coil region" evidence="1">
    <location>
        <begin position="98"/>
        <end position="125"/>
    </location>
</feature>
<dbReference type="EMBL" id="JAYMYR010000008">
    <property type="protein sequence ID" value="KAK7346168.1"/>
    <property type="molecule type" value="Genomic_DNA"/>
</dbReference>
<sequence>MRFARFGSPVDIPDSLEPFIRAPMVPFLIQVPKSPPWLQAPSSPPHIVSDPSTLVNVQSRDGPVVGVDLIMVMLAHCMAIMCQWGGAFSQAVDSIAQLQSMEGQMKELKGQNQELLKQKVVVEEDLSLKKKKLQYFEADQQDVKDKLESVKMDLEVLHTELVGANVAKKIVKEGL</sequence>
<keyword evidence="3" id="KW-1185">Reference proteome</keyword>
<dbReference type="Proteomes" id="UP001374584">
    <property type="component" value="Unassembled WGS sequence"/>
</dbReference>
<evidence type="ECO:0000256" key="1">
    <source>
        <dbReference type="SAM" id="Coils"/>
    </source>
</evidence>
<reference evidence="2 3" key="1">
    <citation type="submission" date="2024-01" db="EMBL/GenBank/DDBJ databases">
        <title>The genomes of 5 underutilized Papilionoideae crops provide insights into root nodulation and disease resistanc.</title>
        <authorList>
            <person name="Jiang F."/>
        </authorList>
    </citation>
    <scope>NUCLEOTIDE SEQUENCE [LARGE SCALE GENOMIC DNA]</scope>
    <source>
        <strain evidence="2">JINMINGXINNONG_FW02</strain>
        <tissue evidence="2">Leaves</tissue>
    </source>
</reference>
<organism evidence="2 3">
    <name type="scientific">Phaseolus coccineus</name>
    <name type="common">Scarlet runner bean</name>
    <name type="synonym">Phaseolus multiflorus</name>
    <dbReference type="NCBI Taxonomy" id="3886"/>
    <lineage>
        <taxon>Eukaryota</taxon>
        <taxon>Viridiplantae</taxon>
        <taxon>Streptophyta</taxon>
        <taxon>Embryophyta</taxon>
        <taxon>Tracheophyta</taxon>
        <taxon>Spermatophyta</taxon>
        <taxon>Magnoliopsida</taxon>
        <taxon>eudicotyledons</taxon>
        <taxon>Gunneridae</taxon>
        <taxon>Pentapetalae</taxon>
        <taxon>rosids</taxon>
        <taxon>fabids</taxon>
        <taxon>Fabales</taxon>
        <taxon>Fabaceae</taxon>
        <taxon>Papilionoideae</taxon>
        <taxon>50 kb inversion clade</taxon>
        <taxon>NPAAA clade</taxon>
        <taxon>indigoferoid/millettioid clade</taxon>
        <taxon>Phaseoleae</taxon>
        <taxon>Phaseolus</taxon>
    </lineage>
</organism>
<dbReference type="AlphaFoldDB" id="A0AAN9M646"/>
<evidence type="ECO:0000313" key="2">
    <source>
        <dbReference type="EMBL" id="KAK7346168.1"/>
    </source>
</evidence>
<accession>A0AAN9M646</accession>